<feature type="domain" description="NFD4 C-terminal" evidence="7">
    <location>
        <begin position="266"/>
        <end position="387"/>
    </location>
</feature>
<evidence type="ECO:0000313" key="8">
    <source>
        <dbReference type="EMBL" id="CAH2046342.1"/>
    </source>
</evidence>
<evidence type="ECO:0000313" key="9">
    <source>
        <dbReference type="Proteomes" id="UP000836841"/>
    </source>
</evidence>
<keyword evidence="4 6" id="KW-0472">Membrane</keyword>
<feature type="transmembrane region" description="Helical" evidence="6">
    <location>
        <begin position="265"/>
        <end position="287"/>
    </location>
</feature>
<evidence type="ECO:0000256" key="2">
    <source>
        <dbReference type="ARBA" id="ARBA00022692"/>
    </source>
</evidence>
<dbReference type="GO" id="GO:0016020">
    <property type="term" value="C:membrane"/>
    <property type="evidence" value="ECO:0007669"/>
    <property type="project" value="UniProtKB-SubCell"/>
</dbReference>
<dbReference type="PANTHER" id="PTHR21576">
    <property type="entry name" value="UNCHARACTERIZED NODULIN-LIKE PROTEIN"/>
    <property type="match status" value="1"/>
</dbReference>
<keyword evidence="2 6" id="KW-0812">Transmembrane</keyword>
<feature type="transmembrane region" description="Helical" evidence="6">
    <location>
        <begin position="333"/>
        <end position="352"/>
    </location>
</feature>
<dbReference type="PANTHER" id="PTHR21576:SF107">
    <property type="entry name" value="MAJOR FACILITATOR SUPERFAMILY PROTEIN"/>
    <property type="match status" value="1"/>
</dbReference>
<dbReference type="Pfam" id="PF23262">
    <property type="entry name" value="NFD4_C"/>
    <property type="match status" value="1"/>
</dbReference>
<evidence type="ECO:0000256" key="6">
    <source>
        <dbReference type="SAM" id="Phobius"/>
    </source>
</evidence>
<evidence type="ECO:0000256" key="5">
    <source>
        <dbReference type="SAM" id="MobiDB-lite"/>
    </source>
</evidence>
<dbReference type="EMBL" id="OU466858">
    <property type="protein sequence ID" value="CAH2046342.1"/>
    <property type="molecule type" value="Genomic_DNA"/>
</dbReference>
<protein>
    <recommendedName>
        <fullName evidence="7">NFD4 C-terminal domain-containing protein</fullName>
    </recommendedName>
</protein>
<feature type="region of interest" description="Disordered" evidence="5">
    <location>
        <begin position="27"/>
        <end position="56"/>
    </location>
</feature>
<reference evidence="8 9" key="1">
    <citation type="submission" date="2022-03" db="EMBL/GenBank/DDBJ databases">
        <authorList>
            <person name="Nunn A."/>
            <person name="Chopra R."/>
            <person name="Nunn A."/>
            <person name="Contreras Garrido A."/>
        </authorList>
    </citation>
    <scope>NUCLEOTIDE SEQUENCE [LARGE SCALE GENOMIC DNA]</scope>
</reference>
<proteinExistence type="predicted"/>
<dbReference type="Proteomes" id="UP000836841">
    <property type="component" value="Chromosome 2"/>
</dbReference>
<keyword evidence="9" id="KW-1185">Reference proteome</keyword>
<dbReference type="AlphaFoldDB" id="A0AAU9RMX5"/>
<feature type="transmembrane region" description="Helical" evidence="6">
    <location>
        <begin position="299"/>
        <end position="321"/>
    </location>
</feature>
<evidence type="ECO:0000259" key="7">
    <source>
        <dbReference type="Pfam" id="PF23262"/>
    </source>
</evidence>
<gene>
    <name evidence="8" type="ORF">TAV2_LOCUS5594</name>
</gene>
<organism evidence="8 9">
    <name type="scientific">Thlaspi arvense</name>
    <name type="common">Field penny-cress</name>
    <dbReference type="NCBI Taxonomy" id="13288"/>
    <lineage>
        <taxon>Eukaryota</taxon>
        <taxon>Viridiplantae</taxon>
        <taxon>Streptophyta</taxon>
        <taxon>Embryophyta</taxon>
        <taxon>Tracheophyta</taxon>
        <taxon>Spermatophyta</taxon>
        <taxon>Magnoliopsida</taxon>
        <taxon>eudicotyledons</taxon>
        <taxon>Gunneridae</taxon>
        <taxon>Pentapetalae</taxon>
        <taxon>rosids</taxon>
        <taxon>malvids</taxon>
        <taxon>Brassicales</taxon>
        <taxon>Brassicaceae</taxon>
        <taxon>Thlaspideae</taxon>
        <taxon>Thlaspi</taxon>
    </lineage>
</organism>
<dbReference type="InterPro" id="IPR056555">
    <property type="entry name" value="NFD4_C"/>
</dbReference>
<keyword evidence="3 6" id="KW-1133">Transmembrane helix</keyword>
<feature type="transmembrane region" description="Helical" evidence="6">
    <location>
        <begin position="372"/>
        <end position="390"/>
    </location>
</feature>
<accession>A0AAU9RMX5</accession>
<evidence type="ECO:0000256" key="4">
    <source>
        <dbReference type="ARBA" id="ARBA00023136"/>
    </source>
</evidence>
<evidence type="ECO:0000256" key="1">
    <source>
        <dbReference type="ARBA" id="ARBA00004141"/>
    </source>
</evidence>
<evidence type="ECO:0000256" key="3">
    <source>
        <dbReference type="ARBA" id="ARBA00022989"/>
    </source>
</evidence>
<feature type="compositionally biased region" description="Basic and acidic residues" evidence="5">
    <location>
        <begin position="27"/>
        <end position="38"/>
    </location>
</feature>
<name>A0AAU9RMX5_THLAR</name>
<sequence length="392" mass="42995">MAIMVFQGHKGSAGPSKEPIIQLVDSDSPRDEAVHPAESDNQSTGTKQSSVGKSSTVMSRRYVTRKRIVPAAVLRHLLTDAQERYVSFSSCPILEERLIEFAEEHKGIESLVVDAGLRSILSLVQPYAKDVVHEFYIHLSFAKHVDDVAAVWVCGHETMLYKVCNAIPIDFRKVVFDQVVYQSRFGDKKWNLVFPSIIYKLLLREAPIVQDHEILLTPILTYKRVATMATTKQETAQAVKKECSRPEVSTSTAAGSKTFTLSNFYFARTGWLTIALLPSTIALFLLASSGSLSALQAGTTLIGLSSGFIFAAAVSITSELFGPNSVGVNHNILTINVPIGSLVYGFLAALVYESHSMAGSNTQSVIYMGRDCYHLTFLWWGCLSVIGLASSF</sequence>
<comment type="subcellular location">
    <subcellularLocation>
        <location evidence="1">Membrane</location>
        <topology evidence="1">Multi-pass membrane protein</topology>
    </subcellularLocation>
</comment>
<dbReference type="SUPFAM" id="SSF103473">
    <property type="entry name" value="MFS general substrate transporter"/>
    <property type="match status" value="1"/>
</dbReference>
<dbReference type="InterPro" id="IPR036259">
    <property type="entry name" value="MFS_trans_sf"/>
</dbReference>
<feature type="compositionally biased region" description="Polar residues" evidence="5">
    <location>
        <begin position="39"/>
        <end position="56"/>
    </location>
</feature>